<evidence type="ECO:0000313" key="8">
    <source>
        <dbReference type="Proteomes" id="UP000309128"/>
    </source>
</evidence>
<comment type="caution">
    <text evidence="7">The sequence shown here is derived from an EMBL/GenBank/DDBJ whole genome shotgun (WGS) entry which is preliminary data.</text>
</comment>
<dbReference type="PANTHER" id="PTHR30055">
    <property type="entry name" value="HTH-TYPE TRANSCRIPTIONAL REGULATOR RUTR"/>
    <property type="match status" value="1"/>
</dbReference>
<dbReference type="CDD" id="cd00569">
    <property type="entry name" value="HTH_Hin_like"/>
    <property type="match status" value="1"/>
</dbReference>
<gene>
    <name evidence="7" type="ORF">ETD86_25865</name>
</gene>
<dbReference type="OrthoDB" id="3186364at2"/>
<evidence type="ECO:0000256" key="3">
    <source>
        <dbReference type="ARBA" id="ARBA00023163"/>
    </source>
</evidence>
<dbReference type="GO" id="GO:0000150">
    <property type="term" value="F:DNA strand exchange activity"/>
    <property type="evidence" value="ECO:0007669"/>
    <property type="project" value="InterPro"/>
</dbReference>
<reference evidence="7 8" key="1">
    <citation type="submission" date="2019-05" db="EMBL/GenBank/DDBJ databases">
        <title>Draft genome sequence of Nonomuraea turkmeniaca DSM 43926.</title>
        <authorList>
            <person name="Saricaoglu S."/>
            <person name="Isik K."/>
        </authorList>
    </citation>
    <scope>NUCLEOTIDE SEQUENCE [LARGE SCALE GENOMIC DNA]</scope>
    <source>
        <strain evidence="7 8">DSM 43926</strain>
    </source>
</reference>
<evidence type="ECO:0000256" key="2">
    <source>
        <dbReference type="ARBA" id="ARBA00023125"/>
    </source>
</evidence>
<dbReference type="Gene3D" id="1.10.10.60">
    <property type="entry name" value="Homeodomain-like"/>
    <property type="match status" value="1"/>
</dbReference>
<dbReference type="InterPro" id="IPR009057">
    <property type="entry name" value="Homeodomain-like_sf"/>
</dbReference>
<dbReference type="Proteomes" id="UP000309128">
    <property type="component" value="Unassembled WGS sequence"/>
</dbReference>
<feature type="region of interest" description="Disordered" evidence="5">
    <location>
        <begin position="180"/>
        <end position="206"/>
    </location>
</feature>
<accession>A0A5S4FXM9</accession>
<feature type="domain" description="HTH tetR-type" evidence="6">
    <location>
        <begin position="3"/>
        <end position="63"/>
    </location>
</feature>
<dbReference type="GO" id="GO:0003700">
    <property type="term" value="F:DNA-binding transcription factor activity"/>
    <property type="evidence" value="ECO:0007669"/>
    <property type="project" value="TreeGrafter"/>
</dbReference>
<dbReference type="InterPro" id="IPR050109">
    <property type="entry name" value="HTH-type_TetR-like_transc_reg"/>
</dbReference>
<dbReference type="PRINTS" id="PR00455">
    <property type="entry name" value="HTHTETR"/>
</dbReference>
<dbReference type="Gene3D" id="1.10.357.10">
    <property type="entry name" value="Tetracycline Repressor, domain 2"/>
    <property type="match status" value="1"/>
</dbReference>
<sequence length="240" mass="26507">MTDDTRSRILQVALDLFAARGYHATSIREIAERLGLTKTAVLYHFPSKGAIIAALAEPMLADMEAALAAANRLPPGDEHRRRWAVIEGLLDVWLTHRYLLRLQLRDLALASEEPIFERFRDAAVLAEHIISGPLADHVARIRAVQAFAMLSDPVVMFADLPAELVRPAVLSGVERLLEERAPSREAPRQEGRRRGRPGALSPEAVETARRMHASGRHTAAEIARTLGVSRATLYRHLAGS</sequence>
<keyword evidence="1" id="KW-0805">Transcription regulation</keyword>
<dbReference type="PROSITE" id="PS50977">
    <property type="entry name" value="HTH_TETR_2"/>
    <property type="match status" value="1"/>
</dbReference>
<dbReference type="SUPFAM" id="SSF46689">
    <property type="entry name" value="Homeodomain-like"/>
    <property type="match status" value="2"/>
</dbReference>
<dbReference type="InterPro" id="IPR001647">
    <property type="entry name" value="HTH_TetR"/>
</dbReference>
<evidence type="ECO:0000256" key="1">
    <source>
        <dbReference type="ARBA" id="ARBA00023015"/>
    </source>
</evidence>
<dbReference type="Pfam" id="PF02796">
    <property type="entry name" value="HTH_7"/>
    <property type="match status" value="1"/>
</dbReference>
<evidence type="ECO:0000313" key="7">
    <source>
        <dbReference type="EMBL" id="TMR16099.1"/>
    </source>
</evidence>
<keyword evidence="3" id="KW-0804">Transcription</keyword>
<organism evidence="7 8">
    <name type="scientific">Nonomuraea turkmeniaca</name>
    <dbReference type="NCBI Taxonomy" id="103838"/>
    <lineage>
        <taxon>Bacteria</taxon>
        <taxon>Bacillati</taxon>
        <taxon>Actinomycetota</taxon>
        <taxon>Actinomycetes</taxon>
        <taxon>Streptosporangiales</taxon>
        <taxon>Streptosporangiaceae</taxon>
        <taxon>Nonomuraea</taxon>
    </lineage>
</organism>
<name>A0A5S4FXM9_9ACTN</name>
<evidence type="ECO:0000256" key="4">
    <source>
        <dbReference type="PROSITE-ProRule" id="PRU00335"/>
    </source>
</evidence>
<evidence type="ECO:0000259" key="6">
    <source>
        <dbReference type="PROSITE" id="PS50977"/>
    </source>
</evidence>
<keyword evidence="2 4" id="KW-0238">DNA-binding</keyword>
<protein>
    <submittedName>
        <fullName evidence="7">TetR family transcriptional regulator</fullName>
    </submittedName>
</protein>
<dbReference type="EMBL" id="VCKY01000093">
    <property type="protein sequence ID" value="TMR16099.1"/>
    <property type="molecule type" value="Genomic_DNA"/>
</dbReference>
<dbReference type="RefSeq" id="WP_138668759.1">
    <property type="nucleotide sequence ID" value="NZ_VCKY01000093.1"/>
</dbReference>
<dbReference type="AlphaFoldDB" id="A0A5S4FXM9"/>
<proteinExistence type="predicted"/>
<keyword evidence="8" id="KW-1185">Reference proteome</keyword>
<dbReference type="Pfam" id="PF00440">
    <property type="entry name" value="TetR_N"/>
    <property type="match status" value="1"/>
</dbReference>
<dbReference type="PANTHER" id="PTHR30055:SF234">
    <property type="entry name" value="HTH-TYPE TRANSCRIPTIONAL REGULATOR BETI"/>
    <property type="match status" value="1"/>
</dbReference>
<feature type="DNA-binding region" description="H-T-H motif" evidence="4">
    <location>
        <begin position="26"/>
        <end position="45"/>
    </location>
</feature>
<dbReference type="GO" id="GO:0000976">
    <property type="term" value="F:transcription cis-regulatory region binding"/>
    <property type="evidence" value="ECO:0007669"/>
    <property type="project" value="TreeGrafter"/>
</dbReference>
<evidence type="ECO:0000256" key="5">
    <source>
        <dbReference type="SAM" id="MobiDB-lite"/>
    </source>
</evidence>
<dbReference type="InterPro" id="IPR006120">
    <property type="entry name" value="Resolvase_HTH_dom"/>
</dbReference>
<feature type="compositionally biased region" description="Basic and acidic residues" evidence="5">
    <location>
        <begin position="180"/>
        <end position="192"/>
    </location>
</feature>